<comment type="subcellular location">
    <subcellularLocation>
        <location evidence="1">Membrane</location>
        <topology evidence="1">Multi-pass membrane protein</topology>
    </subcellularLocation>
</comment>
<feature type="transmembrane region" description="Helical" evidence="6">
    <location>
        <begin position="27"/>
        <end position="45"/>
    </location>
</feature>
<dbReference type="InterPro" id="IPR050291">
    <property type="entry name" value="CDF_Transporter"/>
</dbReference>
<evidence type="ECO:0000256" key="4">
    <source>
        <dbReference type="ARBA" id="ARBA00022989"/>
    </source>
</evidence>
<comment type="caution">
    <text evidence="8">The sequence shown here is derived from an EMBL/GenBank/DDBJ whole genome shotgun (WGS) entry which is preliminary data.</text>
</comment>
<evidence type="ECO:0000313" key="9">
    <source>
        <dbReference type="Proteomes" id="UP001500984"/>
    </source>
</evidence>
<organism evidence="8 9">
    <name type="scientific">Brevibacterium salitolerans</name>
    <dbReference type="NCBI Taxonomy" id="1403566"/>
    <lineage>
        <taxon>Bacteria</taxon>
        <taxon>Bacillati</taxon>
        <taxon>Actinomycetota</taxon>
        <taxon>Actinomycetes</taxon>
        <taxon>Micrococcales</taxon>
        <taxon>Brevibacteriaceae</taxon>
        <taxon>Brevibacterium</taxon>
    </lineage>
</organism>
<feature type="domain" description="Cation efflux protein transmembrane" evidence="7">
    <location>
        <begin position="31"/>
        <end position="228"/>
    </location>
</feature>
<feature type="transmembrane region" description="Helical" evidence="6">
    <location>
        <begin position="129"/>
        <end position="153"/>
    </location>
</feature>
<dbReference type="InterPro" id="IPR058533">
    <property type="entry name" value="Cation_efflux_TM"/>
</dbReference>
<dbReference type="SUPFAM" id="SSF161111">
    <property type="entry name" value="Cation efflux protein transmembrane domain-like"/>
    <property type="match status" value="1"/>
</dbReference>
<evidence type="ECO:0000313" key="8">
    <source>
        <dbReference type="EMBL" id="GAA2090046.1"/>
    </source>
</evidence>
<feature type="transmembrane region" description="Helical" evidence="6">
    <location>
        <begin position="91"/>
        <end position="109"/>
    </location>
</feature>
<dbReference type="Gene3D" id="1.20.1510.10">
    <property type="entry name" value="Cation efflux protein transmembrane domain"/>
    <property type="match status" value="1"/>
</dbReference>
<evidence type="ECO:0000259" key="7">
    <source>
        <dbReference type="Pfam" id="PF01545"/>
    </source>
</evidence>
<feature type="transmembrane region" description="Helical" evidence="6">
    <location>
        <begin position="184"/>
        <end position="213"/>
    </location>
</feature>
<evidence type="ECO:0000256" key="1">
    <source>
        <dbReference type="ARBA" id="ARBA00004141"/>
    </source>
</evidence>
<evidence type="ECO:0000256" key="2">
    <source>
        <dbReference type="ARBA" id="ARBA00022448"/>
    </source>
</evidence>
<protein>
    <submittedName>
        <fullName evidence="8">Cation transporter</fullName>
    </submittedName>
</protein>
<dbReference type="PANTHER" id="PTHR43840">
    <property type="entry name" value="MITOCHONDRIAL METAL TRANSPORTER 1-RELATED"/>
    <property type="match status" value="1"/>
</dbReference>
<keyword evidence="3 6" id="KW-0812">Transmembrane</keyword>
<name>A0ABN2WE54_9MICO</name>
<reference evidence="8 9" key="1">
    <citation type="journal article" date="2019" name="Int. J. Syst. Evol. Microbiol.">
        <title>The Global Catalogue of Microorganisms (GCM) 10K type strain sequencing project: providing services to taxonomists for standard genome sequencing and annotation.</title>
        <authorList>
            <consortium name="The Broad Institute Genomics Platform"/>
            <consortium name="The Broad Institute Genome Sequencing Center for Infectious Disease"/>
            <person name="Wu L."/>
            <person name="Ma J."/>
        </authorList>
    </citation>
    <scope>NUCLEOTIDE SEQUENCE [LARGE SCALE GENOMIC DNA]</scope>
    <source>
        <strain evidence="8 9">JCM 15900</strain>
    </source>
</reference>
<dbReference type="EMBL" id="BAAAPZ010000002">
    <property type="protein sequence ID" value="GAA2090046.1"/>
    <property type="molecule type" value="Genomic_DNA"/>
</dbReference>
<evidence type="ECO:0000256" key="6">
    <source>
        <dbReference type="SAM" id="Phobius"/>
    </source>
</evidence>
<evidence type="ECO:0000256" key="5">
    <source>
        <dbReference type="ARBA" id="ARBA00023136"/>
    </source>
</evidence>
<dbReference type="Proteomes" id="UP001500984">
    <property type="component" value="Unassembled WGS sequence"/>
</dbReference>
<gene>
    <name evidence="8" type="ORF">GCM10009823_06210</name>
</gene>
<dbReference type="PANTHER" id="PTHR43840:SF15">
    <property type="entry name" value="MITOCHONDRIAL METAL TRANSPORTER 1-RELATED"/>
    <property type="match status" value="1"/>
</dbReference>
<proteinExistence type="predicted"/>
<keyword evidence="2" id="KW-0813">Transport</keyword>
<dbReference type="Pfam" id="PF01545">
    <property type="entry name" value="Cation_efflux"/>
    <property type="match status" value="1"/>
</dbReference>
<keyword evidence="9" id="KW-1185">Reference proteome</keyword>
<feature type="transmembrane region" description="Helical" evidence="6">
    <location>
        <begin position="51"/>
        <end position="70"/>
    </location>
</feature>
<evidence type="ECO:0000256" key="3">
    <source>
        <dbReference type="ARBA" id="ARBA00022692"/>
    </source>
</evidence>
<dbReference type="RefSeq" id="WP_344335026.1">
    <property type="nucleotide sequence ID" value="NZ_BAAAPZ010000002.1"/>
</dbReference>
<accession>A0ABN2WE54</accession>
<sequence>MSARFGHTQLPEEQARALRRAVRLERVSIGMTLMTMTLVLLVAGSSQAMKAAWIEDSLALLPPLAFLVAVRFIRRRPTPRRPYGWHRSIGVAHLVSAVALLTMGGYLLIDSGIGLARGERPPIGVLEVGGLLLWQGWLMLAVMVLVIIPPVVLGRLKLRLAPLLHDKVLYADAQMNKADWTSSLATIVGVAGIGVGLWWMDAAAAIAVSLSILRDGWTNLRDSLRDLMDSRATQYDGEDPDPLVGEVRATLLAADWVAEADCRIRDQGHVLHVEAFVVPEDASLPPLERVTELRERCIGLDWRIQDLVLSVVEALPEELLPQLSTQARSLGPADAAYTHHHSPQEDS</sequence>
<dbReference type="InterPro" id="IPR027469">
    <property type="entry name" value="Cation_efflux_TMD_sf"/>
</dbReference>
<keyword evidence="5 6" id="KW-0472">Membrane</keyword>
<keyword evidence="4 6" id="KW-1133">Transmembrane helix</keyword>